<gene>
    <name evidence="3" type="ORF">COLO4_28467</name>
</gene>
<name>A0A1R3HKB5_9ROSI</name>
<feature type="compositionally biased region" description="Polar residues" evidence="2">
    <location>
        <begin position="129"/>
        <end position="146"/>
    </location>
</feature>
<dbReference type="AlphaFoldDB" id="A0A1R3HKB5"/>
<accession>A0A1R3HKB5</accession>
<feature type="compositionally biased region" description="Low complexity" evidence="2">
    <location>
        <begin position="104"/>
        <end position="115"/>
    </location>
</feature>
<evidence type="ECO:0000256" key="2">
    <source>
        <dbReference type="SAM" id="MobiDB-lite"/>
    </source>
</evidence>
<feature type="compositionally biased region" description="Polar residues" evidence="2">
    <location>
        <begin position="494"/>
        <end position="520"/>
    </location>
</feature>
<comment type="caution">
    <text evidence="3">The sequence shown here is derived from an EMBL/GenBank/DDBJ whole genome shotgun (WGS) entry which is preliminary data.</text>
</comment>
<feature type="compositionally biased region" description="Acidic residues" evidence="2">
    <location>
        <begin position="526"/>
        <end position="557"/>
    </location>
</feature>
<feature type="compositionally biased region" description="Polar residues" evidence="2">
    <location>
        <begin position="63"/>
        <end position="85"/>
    </location>
</feature>
<feature type="compositionally biased region" description="Pro residues" evidence="2">
    <location>
        <begin position="162"/>
        <end position="176"/>
    </location>
</feature>
<dbReference type="EMBL" id="AWUE01019947">
    <property type="protein sequence ID" value="OMO70827.1"/>
    <property type="molecule type" value="Genomic_DNA"/>
</dbReference>
<feature type="region of interest" description="Disordered" evidence="2">
    <location>
        <begin position="487"/>
        <end position="557"/>
    </location>
</feature>
<feature type="compositionally biased region" description="Polar residues" evidence="2">
    <location>
        <begin position="39"/>
        <end position="53"/>
    </location>
</feature>
<reference evidence="4" key="1">
    <citation type="submission" date="2013-09" db="EMBL/GenBank/DDBJ databases">
        <title>Corchorus olitorius genome sequencing.</title>
        <authorList>
            <person name="Alam M."/>
            <person name="Haque M.S."/>
            <person name="Islam M.S."/>
            <person name="Emdad E.M."/>
            <person name="Islam M.M."/>
            <person name="Ahmed B."/>
            <person name="Halim A."/>
            <person name="Hossen Q.M.M."/>
            <person name="Hossain M.Z."/>
            <person name="Ahmed R."/>
            <person name="Khan M.M."/>
            <person name="Islam R."/>
            <person name="Rashid M.M."/>
            <person name="Khan S.A."/>
            <person name="Rahman M.S."/>
            <person name="Alam M."/>
            <person name="Yahiya A.S."/>
            <person name="Khan M.S."/>
            <person name="Azam M.S."/>
            <person name="Haque T."/>
            <person name="Lashkar M.Z.H."/>
            <person name="Akhand A.I."/>
            <person name="Morshed G."/>
            <person name="Roy S."/>
            <person name="Uddin K.S."/>
            <person name="Rabeya T."/>
            <person name="Hossain A.S."/>
            <person name="Chowdhury A."/>
            <person name="Snigdha A.R."/>
            <person name="Mortoza M.S."/>
            <person name="Matin S.A."/>
            <person name="Hoque S.M.E."/>
            <person name="Islam M.K."/>
            <person name="Roy D.K."/>
            <person name="Haider R."/>
            <person name="Moosa M.M."/>
            <person name="Elias S.M."/>
            <person name="Hasan A.M."/>
            <person name="Jahan S."/>
            <person name="Shafiuddin M."/>
            <person name="Mahmood N."/>
            <person name="Shommy N.S."/>
        </authorList>
    </citation>
    <scope>NUCLEOTIDE SEQUENCE [LARGE SCALE GENOMIC DNA]</scope>
    <source>
        <strain evidence="4">cv. O-4</strain>
    </source>
</reference>
<sequence>MSPKTSKRRQETATSTVPKKKCQERATSGATKKPRHDTSTSGGFQLGNASTQHPIPPIPMVRLQQQSAQNETISRQQNGGTQSAGLQDRHMLPTQPLTQNPVPRTQSSSHGSTHQTGRRSCSPVMPTGPIQSRTVQSRPTTTQNGHTAAPQVPHRRDHQDGTPPPPHHPSPPPPADGQPSHQHNDQPLPEQSESVERVLPPNLNGPQYVTLKEVFSKTKVRRQMRHQIQVNFNGPWHKWKLIPPKEVLHMFNCWKVFYCYDNQHHDQIWAEFQKVGSGHLRRKFKKQRDLPGIPPLHWVPEWAWNIMKTYWQSAAFKKLCEQAKQNRASMAGSVSWRGDPDQLYCRTHGIKDKLPAGRPQEILDEYNAALKQVTDAAGDDADAIARIDRRQIWKDTIGGSKGRTLGMGNLVNLYSTDVPDSIAQQNVQLRSTVQELQAEIVATNKRFAQLEENQRSILEAVQATLASAGIFNLILHPVFNLHVNQNVDPPGCSPQPSEQQSGVRTQQPHVSQHQPATDANANAGVDGDDEDDDEDDDDDDGDDNEDDDDDGDDHEEI</sequence>
<protein>
    <recommendedName>
        <fullName evidence="5">Transposase, Ptta/En/Spm, plant</fullName>
    </recommendedName>
</protein>
<proteinExistence type="predicted"/>
<dbReference type="Proteomes" id="UP000187203">
    <property type="component" value="Unassembled WGS sequence"/>
</dbReference>
<keyword evidence="4" id="KW-1185">Reference proteome</keyword>
<feature type="coiled-coil region" evidence="1">
    <location>
        <begin position="426"/>
        <end position="453"/>
    </location>
</feature>
<evidence type="ECO:0008006" key="5">
    <source>
        <dbReference type="Google" id="ProtNLM"/>
    </source>
</evidence>
<feature type="region of interest" description="Disordered" evidence="2">
    <location>
        <begin position="1"/>
        <end position="206"/>
    </location>
</feature>
<evidence type="ECO:0000256" key="1">
    <source>
        <dbReference type="SAM" id="Coils"/>
    </source>
</evidence>
<evidence type="ECO:0000313" key="3">
    <source>
        <dbReference type="EMBL" id="OMO70827.1"/>
    </source>
</evidence>
<keyword evidence="1" id="KW-0175">Coiled coil</keyword>
<evidence type="ECO:0000313" key="4">
    <source>
        <dbReference type="Proteomes" id="UP000187203"/>
    </source>
</evidence>
<organism evidence="3 4">
    <name type="scientific">Corchorus olitorius</name>
    <dbReference type="NCBI Taxonomy" id="93759"/>
    <lineage>
        <taxon>Eukaryota</taxon>
        <taxon>Viridiplantae</taxon>
        <taxon>Streptophyta</taxon>
        <taxon>Embryophyta</taxon>
        <taxon>Tracheophyta</taxon>
        <taxon>Spermatophyta</taxon>
        <taxon>Magnoliopsida</taxon>
        <taxon>eudicotyledons</taxon>
        <taxon>Gunneridae</taxon>
        <taxon>Pentapetalae</taxon>
        <taxon>rosids</taxon>
        <taxon>malvids</taxon>
        <taxon>Malvales</taxon>
        <taxon>Malvaceae</taxon>
        <taxon>Grewioideae</taxon>
        <taxon>Apeibeae</taxon>
        <taxon>Corchorus</taxon>
    </lineage>
</organism>